<sequence length="445" mass="49269">MKLGQELIDEKVVAGARAVMAAAAALPTESSVEQELASAARAQERGYFLPDEDVLVRLRYSQYLTVRAALLETIADLSVAAGRGSAQWQEKLPVFVTAFAAACLLMRVTRFIVDQAAERSVVWKKLDEADGPAGIPRKTFTSLYKSSSSGENAWRFIAAADFYFRNRGKIRLAAKDPVVGPVVELLLAEEMWIEHRRRDLLRRAVSYRWYSFLRRHRSAWKQVMFGLFKASGSAIAELRQPGIKPAGAPKRMTDEMRSMLLARVRPGDVFVTRHDDAMSNLFLPGFWPHAAFYLGEGDGSSVWGKSGGRWFLEAKKDGVLFREIAETLSVDSCVVLRPPLNDQERMEGLQRATSHAGKPYDFLFDFRTADCLACTEVVYRGLHGIGPIRFTLREVGGRLCLPAEEMISQALECGFEVVATAGLGGAKVLFGTAAEIAFHGSRQPV</sequence>
<protein>
    <submittedName>
        <fullName evidence="1">Uncharacterized protein</fullName>
    </submittedName>
</protein>
<name>A0A934S631_9BACT</name>
<dbReference type="EMBL" id="JAENIJ010000006">
    <property type="protein sequence ID" value="MBK1881849.1"/>
    <property type="molecule type" value="Genomic_DNA"/>
</dbReference>
<dbReference type="Proteomes" id="UP000603141">
    <property type="component" value="Unassembled WGS sequence"/>
</dbReference>
<dbReference type="InterPro" id="IPR024453">
    <property type="entry name" value="Peptidase_C92"/>
</dbReference>
<evidence type="ECO:0000313" key="2">
    <source>
        <dbReference type="Proteomes" id="UP000603141"/>
    </source>
</evidence>
<gene>
    <name evidence="1" type="ORF">JIN85_05455</name>
</gene>
<reference evidence="1" key="1">
    <citation type="submission" date="2021-01" db="EMBL/GenBank/DDBJ databases">
        <title>Modified the classification status of verrucomicrobia.</title>
        <authorList>
            <person name="Feng X."/>
        </authorList>
    </citation>
    <scope>NUCLEOTIDE SEQUENCE</scope>
    <source>
        <strain evidence="1">KCTC 22041</strain>
    </source>
</reference>
<keyword evidence="2" id="KW-1185">Reference proteome</keyword>
<dbReference type="Gene3D" id="3.90.1720.10">
    <property type="entry name" value="endopeptidase domain like (from Nostoc punctiforme)"/>
    <property type="match status" value="1"/>
</dbReference>
<dbReference type="Pfam" id="PF05708">
    <property type="entry name" value="Peptidase_C92"/>
    <property type="match status" value="1"/>
</dbReference>
<evidence type="ECO:0000313" key="1">
    <source>
        <dbReference type="EMBL" id="MBK1881849.1"/>
    </source>
</evidence>
<proteinExistence type="predicted"/>
<dbReference type="RefSeq" id="WP_200268411.1">
    <property type="nucleotide sequence ID" value="NZ_JAENIJ010000006.1"/>
</dbReference>
<accession>A0A934S631</accession>
<dbReference type="InterPro" id="IPR038765">
    <property type="entry name" value="Papain-like_cys_pep_sf"/>
</dbReference>
<dbReference type="AlphaFoldDB" id="A0A934S631"/>
<organism evidence="1 2">
    <name type="scientific">Luteolibacter pohnpeiensis</name>
    <dbReference type="NCBI Taxonomy" id="454153"/>
    <lineage>
        <taxon>Bacteria</taxon>
        <taxon>Pseudomonadati</taxon>
        <taxon>Verrucomicrobiota</taxon>
        <taxon>Verrucomicrobiia</taxon>
        <taxon>Verrucomicrobiales</taxon>
        <taxon>Verrucomicrobiaceae</taxon>
        <taxon>Luteolibacter</taxon>
    </lineage>
</organism>
<dbReference type="SUPFAM" id="SSF54001">
    <property type="entry name" value="Cysteine proteinases"/>
    <property type="match status" value="1"/>
</dbReference>
<comment type="caution">
    <text evidence="1">The sequence shown here is derived from an EMBL/GenBank/DDBJ whole genome shotgun (WGS) entry which is preliminary data.</text>
</comment>